<dbReference type="InterPro" id="IPR006585">
    <property type="entry name" value="FTP1"/>
</dbReference>
<keyword evidence="10" id="KW-1185">Reference proteome</keyword>
<dbReference type="GO" id="GO:0001868">
    <property type="term" value="P:regulation of complement activation, lectin pathway"/>
    <property type="evidence" value="ECO:0007669"/>
    <property type="project" value="UniProtKB-ARBA"/>
</dbReference>
<evidence type="ECO:0000313" key="9">
    <source>
        <dbReference type="EMBL" id="EDO42402.1"/>
    </source>
</evidence>
<evidence type="ECO:0000256" key="2">
    <source>
        <dbReference type="ARBA" id="ARBA00010147"/>
    </source>
</evidence>
<dbReference type="GO" id="GO:0046872">
    <property type="term" value="F:metal ion binding"/>
    <property type="evidence" value="ECO:0007669"/>
    <property type="project" value="UniProtKB-KW"/>
</dbReference>
<dbReference type="OMA" id="NCEIWIN"/>
<dbReference type="SUPFAM" id="SSF49785">
    <property type="entry name" value="Galactose-binding domain-like"/>
    <property type="match status" value="1"/>
</dbReference>
<dbReference type="Proteomes" id="UP000001593">
    <property type="component" value="Unassembled WGS sequence"/>
</dbReference>
<dbReference type="InterPro" id="IPR051941">
    <property type="entry name" value="BG_Antigen-Binding_Lectin"/>
</dbReference>
<sequence length="124" mass="13707">ATRAVDGDPNPDYPANTCTHTKGMTDPWWRVDLGSSQPIAEVVITNRDGTYGTQRLWDKTFELRIGEDGTRGGVSNPKCGDVYAIPDARVRSIYCIPAMPGRYLTIKSNVPLLTLCEVEVYTTK</sequence>
<protein>
    <recommendedName>
        <fullName evidence="8">F5/8 type C domain-containing protein</fullName>
    </recommendedName>
</protein>
<dbReference type="SMART" id="SM00607">
    <property type="entry name" value="FTP"/>
    <property type="match status" value="1"/>
</dbReference>
<dbReference type="AlphaFoldDB" id="A7S1P6"/>
<comment type="similarity">
    <text evidence="2">Belongs to the fucolectin family.</text>
</comment>
<dbReference type="Gene3D" id="2.60.120.260">
    <property type="entry name" value="Galactose-binding domain-like"/>
    <property type="match status" value="1"/>
</dbReference>
<dbReference type="PANTHER" id="PTHR45713">
    <property type="entry name" value="FTP DOMAIN-CONTAINING PROTEIN"/>
    <property type="match status" value="1"/>
</dbReference>
<keyword evidence="4" id="KW-0479">Metal-binding</keyword>
<proteinExistence type="inferred from homology"/>
<feature type="domain" description="F5/8 type C" evidence="8">
    <location>
        <begin position="1"/>
        <end position="70"/>
    </location>
</feature>
<dbReference type="EMBL" id="DS469565">
    <property type="protein sequence ID" value="EDO42402.1"/>
    <property type="molecule type" value="Genomic_DNA"/>
</dbReference>
<accession>A7S1P6</accession>
<dbReference type="GO" id="GO:0042806">
    <property type="term" value="F:fucose binding"/>
    <property type="evidence" value="ECO:0007669"/>
    <property type="project" value="UniProtKB-ARBA"/>
</dbReference>
<dbReference type="PROSITE" id="PS50022">
    <property type="entry name" value="FA58C_3"/>
    <property type="match status" value="1"/>
</dbReference>
<evidence type="ECO:0000256" key="1">
    <source>
        <dbReference type="ARBA" id="ARBA00002219"/>
    </source>
</evidence>
<feature type="non-terminal residue" evidence="9">
    <location>
        <position position="124"/>
    </location>
</feature>
<keyword evidence="6" id="KW-0106">Calcium</keyword>
<evidence type="ECO:0000313" key="10">
    <source>
        <dbReference type="Proteomes" id="UP000001593"/>
    </source>
</evidence>
<dbReference type="PANTHER" id="PTHR45713:SF6">
    <property type="entry name" value="F5_8 TYPE C DOMAIN-CONTAINING PROTEIN"/>
    <property type="match status" value="1"/>
</dbReference>
<dbReference type="PhylomeDB" id="A7S1P6"/>
<evidence type="ECO:0000256" key="3">
    <source>
        <dbReference type="ARBA" id="ARBA00011233"/>
    </source>
</evidence>
<evidence type="ECO:0000259" key="8">
    <source>
        <dbReference type="PROSITE" id="PS50022"/>
    </source>
</evidence>
<comment type="function">
    <text evidence="1">Acts as a defensive agent. Recognizes blood group fucosylated oligosaccharides including A, B, H and Lewis B-type antigens. Does not recognize Lewis A antigen and has low affinity for monovalent haptens.</text>
</comment>
<organism evidence="9 10">
    <name type="scientific">Nematostella vectensis</name>
    <name type="common">Starlet sea anemone</name>
    <dbReference type="NCBI Taxonomy" id="45351"/>
    <lineage>
        <taxon>Eukaryota</taxon>
        <taxon>Metazoa</taxon>
        <taxon>Cnidaria</taxon>
        <taxon>Anthozoa</taxon>
        <taxon>Hexacorallia</taxon>
        <taxon>Actiniaria</taxon>
        <taxon>Edwardsiidae</taxon>
        <taxon>Nematostella</taxon>
    </lineage>
</organism>
<evidence type="ECO:0000256" key="4">
    <source>
        <dbReference type="ARBA" id="ARBA00022723"/>
    </source>
</evidence>
<dbReference type="GO" id="GO:0010185">
    <property type="term" value="P:regulation of cellular defense response"/>
    <property type="evidence" value="ECO:0007669"/>
    <property type="project" value="UniProtKB-ARBA"/>
</dbReference>
<gene>
    <name evidence="9" type="ORF">NEMVEDRAFT_v1g101150</name>
</gene>
<evidence type="ECO:0000256" key="5">
    <source>
        <dbReference type="ARBA" id="ARBA00022734"/>
    </source>
</evidence>
<feature type="non-terminal residue" evidence="9">
    <location>
        <position position="1"/>
    </location>
</feature>
<evidence type="ECO:0000256" key="7">
    <source>
        <dbReference type="ARBA" id="ARBA00023157"/>
    </source>
</evidence>
<dbReference type="InterPro" id="IPR000421">
    <property type="entry name" value="FA58C"/>
</dbReference>
<reference evidence="9 10" key="1">
    <citation type="journal article" date="2007" name="Science">
        <title>Sea anemone genome reveals ancestral eumetazoan gene repertoire and genomic organization.</title>
        <authorList>
            <person name="Putnam N.H."/>
            <person name="Srivastava M."/>
            <person name="Hellsten U."/>
            <person name="Dirks B."/>
            <person name="Chapman J."/>
            <person name="Salamov A."/>
            <person name="Terry A."/>
            <person name="Shapiro H."/>
            <person name="Lindquist E."/>
            <person name="Kapitonov V.V."/>
            <person name="Jurka J."/>
            <person name="Genikhovich G."/>
            <person name="Grigoriev I.V."/>
            <person name="Lucas S.M."/>
            <person name="Steele R.E."/>
            <person name="Finnerty J.R."/>
            <person name="Technau U."/>
            <person name="Martindale M.Q."/>
            <person name="Rokhsar D.S."/>
        </authorList>
    </citation>
    <scope>NUCLEOTIDE SEQUENCE [LARGE SCALE GENOMIC DNA]</scope>
    <source>
        <strain evidence="10">CH2 X CH6</strain>
    </source>
</reference>
<name>A7S1P6_NEMVE</name>
<dbReference type="InParanoid" id="A7S1P6"/>
<dbReference type="Pfam" id="PF22633">
    <property type="entry name" value="F5_F8_type_C_2"/>
    <property type="match status" value="1"/>
</dbReference>
<keyword evidence="7" id="KW-1015">Disulfide bond</keyword>
<comment type="subunit">
    <text evidence="3">Homotrimer.</text>
</comment>
<dbReference type="InterPro" id="IPR008979">
    <property type="entry name" value="Galactose-bd-like_sf"/>
</dbReference>
<keyword evidence="5" id="KW-0430">Lectin</keyword>
<dbReference type="HOGENOM" id="CLU_072164_2_1_1"/>
<evidence type="ECO:0000256" key="6">
    <source>
        <dbReference type="ARBA" id="ARBA00022837"/>
    </source>
</evidence>